<dbReference type="AlphaFoldDB" id="A0A0N7L6K0"/>
<reference evidence="2" key="1">
    <citation type="submission" date="2014-09" db="EMBL/GenBank/DDBJ databases">
        <authorList>
            <person name="Sharma Rahul"/>
            <person name="Thines Marco"/>
        </authorList>
    </citation>
    <scope>NUCLEOTIDE SEQUENCE [LARGE SCALE GENOMIC DNA]</scope>
</reference>
<keyword evidence="2" id="KW-1185">Reference proteome</keyword>
<evidence type="ECO:0000313" key="1">
    <source>
        <dbReference type="EMBL" id="CEG44491.1"/>
    </source>
</evidence>
<evidence type="ECO:0000313" key="2">
    <source>
        <dbReference type="Proteomes" id="UP000054928"/>
    </source>
</evidence>
<dbReference type="RefSeq" id="XP_024580860.1">
    <property type="nucleotide sequence ID" value="XM_024730599.2"/>
</dbReference>
<dbReference type="EMBL" id="CCYD01001204">
    <property type="protein sequence ID" value="CEG44491.1"/>
    <property type="molecule type" value="Genomic_DNA"/>
</dbReference>
<proteinExistence type="predicted"/>
<protein>
    <submittedName>
        <fullName evidence="1">Uncharacterized protein</fullName>
    </submittedName>
</protein>
<organism evidence="1 2">
    <name type="scientific">Plasmopara halstedii</name>
    <name type="common">Downy mildew of sunflower</name>
    <dbReference type="NCBI Taxonomy" id="4781"/>
    <lineage>
        <taxon>Eukaryota</taxon>
        <taxon>Sar</taxon>
        <taxon>Stramenopiles</taxon>
        <taxon>Oomycota</taxon>
        <taxon>Peronosporomycetes</taxon>
        <taxon>Peronosporales</taxon>
        <taxon>Peronosporaceae</taxon>
        <taxon>Plasmopara</taxon>
    </lineage>
</organism>
<name>A0A0N7L6K0_PLAHL</name>
<accession>A0A0N7L6K0</accession>
<sequence length="60" mass="6686">MKENGEATPGQKVVTIAASESGSDVVFAIRAQLNKGRQCFYSFGGWSRIINILYIHKKRL</sequence>
<dbReference type="GeneID" id="36410298"/>
<dbReference type="Proteomes" id="UP000054928">
    <property type="component" value="Unassembled WGS sequence"/>
</dbReference>